<keyword evidence="3" id="KW-1185">Reference proteome</keyword>
<dbReference type="RefSeq" id="WP_350935929.1">
    <property type="nucleotide sequence ID" value="NZ_JAYWLC010000004.1"/>
</dbReference>
<name>A0ABV1SFK2_9RHOB</name>
<comment type="caution">
    <text evidence="2">The sequence shown here is derived from an EMBL/GenBank/DDBJ whole genome shotgun (WGS) entry which is preliminary data.</text>
</comment>
<reference evidence="2 3" key="2">
    <citation type="submission" date="2024-06" db="EMBL/GenBank/DDBJ databases">
        <title>Thioclava kandeliae sp. nov. from a rhizosphere soil sample of Kandelia candel in a mangrove.</title>
        <authorList>
            <person name="Mu T."/>
        </authorList>
    </citation>
    <scope>NUCLEOTIDE SEQUENCE [LARGE SCALE GENOMIC DNA]</scope>
    <source>
        <strain evidence="2 3">CPCC 100088</strain>
    </source>
</reference>
<keyword evidence="1" id="KW-0732">Signal</keyword>
<accession>A0ABV1SFK2</accession>
<sequence length="538" mass="57516">MGDKRVIVAAGLWAVTVSGALAQGAAPISAIDWLSNSIVTPSAMPANPTFGTARPVVPGSTLSVMPPVPGEPPVSKGVGTEDISVLDLGGPDPNGIGLLPAKRAGLPKALWGKTPETELIDLLRQAQVVNALPAIQQLMQKLMLAELDPPEISDPSRTDSLFLARIDKLLDQGALEPALAMLEQDHSDDPQVFRRRFDVALLLGEEDTACKLMDEMPDVAPSFSARIFCFARNGDWDAAALSLGSGEALGQFDPETATLLERFLEPELGEDADDLPPPTRVTPLNFRMMEAIGQPLPTTGLPLAFAHADLRSNNGWKAQIEAAERLAPHGAIDPNQLLGLYTERRAAASGSLWDRVSAVSALDRAITDNDIDTIETDLPEAYQAMERAELEPVLAELYGPVLAAMDLKGAAKEAAFRLGLLSQDYENVARNADDEAPDDALLIAIALGNTEAVPAQDQLGLALKRVFDAPQTATPAPYRELLPDQLGAAILQAVNDIDNGARGDYPRMVNGLNLLRFVGLETVARRTALEMIILERRG</sequence>
<gene>
    <name evidence="2" type="ORF">VSX56_07035</name>
</gene>
<feature type="chain" id="PRO_5045689102" description="Tetratricopeptide repeat protein" evidence="1">
    <location>
        <begin position="23"/>
        <end position="538"/>
    </location>
</feature>
<evidence type="ECO:0000256" key="1">
    <source>
        <dbReference type="SAM" id="SignalP"/>
    </source>
</evidence>
<reference evidence="2 3" key="1">
    <citation type="submission" date="2024-01" db="EMBL/GenBank/DDBJ databases">
        <authorList>
            <person name="Deng Y."/>
            <person name="Su J."/>
        </authorList>
    </citation>
    <scope>NUCLEOTIDE SEQUENCE [LARGE SCALE GENOMIC DNA]</scope>
    <source>
        <strain evidence="2 3">CPCC 100088</strain>
    </source>
</reference>
<evidence type="ECO:0000313" key="2">
    <source>
        <dbReference type="EMBL" id="MER5171530.1"/>
    </source>
</evidence>
<dbReference type="EMBL" id="JAYWLC010000004">
    <property type="protein sequence ID" value="MER5171530.1"/>
    <property type="molecule type" value="Genomic_DNA"/>
</dbReference>
<dbReference type="Proteomes" id="UP001438953">
    <property type="component" value="Unassembled WGS sequence"/>
</dbReference>
<proteinExistence type="predicted"/>
<evidence type="ECO:0000313" key="3">
    <source>
        <dbReference type="Proteomes" id="UP001438953"/>
    </source>
</evidence>
<organism evidence="2 3">
    <name type="scientific">Thioclava kandeliae</name>
    <dbReference type="NCBI Taxonomy" id="3070818"/>
    <lineage>
        <taxon>Bacteria</taxon>
        <taxon>Pseudomonadati</taxon>
        <taxon>Pseudomonadota</taxon>
        <taxon>Alphaproteobacteria</taxon>
        <taxon>Rhodobacterales</taxon>
        <taxon>Paracoccaceae</taxon>
        <taxon>Thioclava</taxon>
    </lineage>
</organism>
<evidence type="ECO:0008006" key="4">
    <source>
        <dbReference type="Google" id="ProtNLM"/>
    </source>
</evidence>
<feature type="signal peptide" evidence="1">
    <location>
        <begin position="1"/>
        <end position="22"/>
    </location>
</feature>
<protein>
    <recommendedName>
        <fullName evidence="4">Tetratricopeptide repeat protein</fullName>
    </recommendedName>
</protein>